<dbReference type="AlphaFoldDB" id="J9GR86"/>
<proteinExistence type="predicted"/>
<accession>J9GR86</accession>
<sequence>MKTEEERIDELIAHIDSFMTNGGGHMNVKTGDGESSETFCTACCGETSDNACNTPVK</sequence>
<reference evidence="1" key="1">
    <citation type="journal article" date="2012" name="PLoS ONE">
        <title>Gene sets for utilization of primary and secondary nutrition supplies in the distal gut of endangered iberian lynx.</title>
        <authorList>
            <person name="Alcaide M."/>
            <person name="Messina E."/>
            <person name="Richter M."/>
            <person name="Bargiela R."/>
            <person name="Peplies J."/>
            <person name="Huws S.A."/>
            <person name="Newbold C.J."/>
            <person name="Golyshin P.N."/>
            <person name="Simon M.A."/>
            <person name="Lopez G."/>
            <person name="Yakimov M.M."/>
            <person name="Ferrer M."/>
        </authorList>
    </citation>
    <scope>NUCLEOTIDE SEQUENCE</scope>
</reference>
<dbReference type="EMBL" id="AMCI01000193">
    <property type="protein sequence ID" value="EJX10399.1"/>
    <property type="molecule type" value="Genomic_DNA"/>
</dbReference>
<comment type="caution">
    <text evidence="1">The sequence shown here is derived from an EMBL/GenBank/DDBJ whole genome shotgun (WGS) entry which is preliminary data.</text>
</comment>
<organism evidence="1">
    <name type="scientific">gut metagenome</name>
    <dbReference type="NCBI Taxonomy" id="749906"/>
    <lineage>
        <taxon>unclassified sequences</taxon>
        <taxon>metagenomes</taxon>
        <taxon>organismal metagenomes</taxon>
    </lineage>
</organism>
<protein>
    <submittedName>
        <fullName evidence="1">Uncharacterized protein</fullName>
    </submittedName>
</protein>
<evidence type="ECO:0000313" key="1">
    <source>
        <dbReference type="EMBL" id="EJX10399.1"/>
    </source>
</evidence>
<name>J9GR86_9ZZZZ</name>
<gene>
    <name evidence="1" type="ORF">EVA_01349</name>
</gene>